<evidence type="ECO:0000313" key="1">
    <source>
        <dbReference type="EMBL" id="MPM97027.1"/>
    </source>
</evidence>
<accession>A0A645E5J7</accession>
<sequence>MFSEITSASTSSGIRYNAAPAESDDFAGKMFGKKTDNVMVKDDCLVDNFAEFAGKHTNRGTAAAHPHFCIFDTVNNRSITDLKF</sequence>
<protein>
    <submittedName>
        <fullName evidence="1">Uncharacterized protein</fullName>
    </submittedName>
</protein>
<gene>
    <name evidence="1" type="ORF">SDC9_144198</name>
</gene>
<organism evidence="1">
    <name type="scientific">bioreactor metagenome</name>
    <dbReference type="NCBI Taxonomy" id="1076179"/>
    <lineage>
        <taxon>unclassified sequences</taxon>
        <taxon>metagenomes</taxon>
        <taxon>ecological metagenomes</taxon>
    </lineage>
</organism>
<dbReference type="EMBL" id="VSSQ01043357">
    <property type="protein sequence ID" value="MPM97027.1"/>
    <property type="molecule type" value="Genomic_DNA"/>
</dbReference>
<reference evidence="1" key="1">
    <citation type="submission" date="2019-08" db="EMBL/GenBank/DDBJ databases">
        <authorList>
            <person name="Kucharzyk K."/>
            <person name="Murdoch R.W."/>
            <person name="Higgins S."/>
            <person name="Loffler F."/>
        </authorList>
    </citation>
    <scope>NUCLEOTIDE SEQUENCE</scope>
</reference>
<name>A0A645E5J7_9ZZZZ</name>
<comment type="caution">
    <text evidence="1">The sequence shown here is derived from an EMBL/GenBank/DDBJ whole genome shotgun (WGS) entry which is preliminary data.</text>
</comment>
<dbReference type="AlphaFoldDB" id="A0A645E5J7"/>
<proteinExistence type="predicted"/>